<keyword evidence="5" id="KW-0411">Iron-sulfur</keyword>
<dbReference type="GO" id="GO:0046872">
    <property type="term" value="F:metal ion binding"/>
    <property type="evidence" value="ECO:0007669"/>
    <property type="project" value="UniProtKB-KW"/>
</dbReference>
<evidence type="ECO:0000313" key="7">
    <source>
        <dbReference type="EMBL" id="KIX13777.1"/>
    </source>
</evidence>
<evidence type="ECO:0000256" key="1">
    <source>
        <dbReference type="ARBA" id="ARBA00001966"/>
    </source>
</evidence>
<accession>A0A0D2GFR7</accession>
<dbReference type="SMART" id="SM00729">
    <property type="entry name" value="Elp3"/>
    <property type="match status" value="1"/>
</dbReference>
<evidence type="ECO:0000256" key="3">
    <source>
        <dbReference type="ARBA" id="ARBA00022723"/>
    </source>
</evidence>
<dbReference type="PROSITE" id="PS51918">
    <property type="entry name" value="RADICAL_SAM"/>
    <property type="match status" value="1"/>
</dbReference>
<dbReference type="PANTHER" id="PTHR43409">
    <property type="entry name" value="ANAEROBIC MAGNESIUM-PROTOPORPHYRIN IX MONOMETHYL ESTER CYCLASE-RELATED"/>
    <property type="match status" value="1"/>
</dbReference>
<name>A0A0D2GFR7_9BACT</name>
<evidence type="ECO:0000259" key="6">
    <source>
        <dbReference type="PROSITE" id="PS51918"/>
    </source>
</evidence>
<dbReference type="PANTHER" id="PTHR43409:SF4">
    <property type="entry name" value="RADICAL SAM SUPERFAMILY PROTEIN"/>
    <property type="match status" value="1"/>
</dbReference>
<comment type="cofactor">
    <cofactor evidence="1">
        <name>[4Fe-4S] cluster</name>
        <dbReference type="ChEBI" id="CHEBI:49883"/>
    </cofactor>
</comment>
<keyword evidence="8" id="KW-1185">Reference proteome</keyword>
<dbReference type="InParanoid" id="A0A0D2GFR7"/>
<dbReference type="GO" id="GO:0051536">
    <property type="term" value="F:iron-sulfur cluster binding"/>
    <property type="evidence" value="ECO:0007669"/>
    <property type="project" value="UniProtKB-KW"/>
</dbReference>
<dbReference type="SFLD" id="SFLDG01095">
    <property type="entry name" value="Uncharacterised_Radical_SAM_Su"/>
    <property type="match status" value="1"/>
</dbReference>
<dbReference type="STRING" id="1429043.X474_12800"/>
<dbReference type="InterPro" id="IPR058240">
    <property type="entry name" value="rSAM_sf"/>
</dbReference>
<reference evidence="7 8" key="1">
    <citation type="submission" date="2013-11" db="EMBL/GenBank/DDBJ databases">
        <title>Metagenomic analysis of a methanogenic consortium involved in long chain n-alkane degradation.</title>
        <authorList>
            <person name="Davidova I.A."/>
            <person name="Callaghan A.V."/>
            <person name="Wawrik B."/>
            <person name="Pruitt S."/>
            <person name="Marks C."/>
            <person name="Duncan K.E."/>
            <person name="Suflita J.M."/>
        </authorList>
    </citation>
    <scope>NUCLEOTIDE SEQUENCE [LARGE SCALE GENOMIC DNA]</scope>
    <source>
        <strain evidence="7 8">SPR</strain>
    </source>
</reference>
<evidence type="ECO:0000256" key="2">
    <source>
        <dbReference type="ARBA" id="ARBA00022691"/>
    </source>
</evidence>
<dbReference type="Pfam" id="PF04055">
    <property type="entry name" value="Radical_SAM"/>
    <property type="match status" value="1"/>
</dbReference>
<dbReference type="InterPro" id="IPR007197">
    <property type="entry name" value="rSAM"/>
</dbReference>
<dbReference type="SFLD" id="SFLDS00029">
    <property type="entry name" value="Radical_SAM"/>
    <property type="match status" value="1"/>
</dbReference>
<dbReference type="EMBL" id="AZAC01000014">
    <property type="protein sequence ID" value="KIX13777.1"/>
    <property type="molecule type" value="Genomic_DNA"/>
</dbReference>
<protein>
    <submittedName>
        <fullName evidence="7">Coproporphyrinogen oxidase</fullName>
    </submittedName>
</protein>
<dbReference type="InterPro" id="IPR051198">
    <property type="entry name" value="BchE-like"/>
</dbReference>
<dbReference type="SUPFAM" id="SSF102114">
    <property type="entry name" value="Radical SAM enzymes"/>
    <property type="match status" value="1"/>
</dbReference>
<dbReference type="GO" id="GO:0003824">
    <property type="term" value="F:catalytic activity"/>
    <property type="evidence" value="ECO:0007669"/>
    <property type="project" value="InterPro"/>
</dbReference>
<dbReference type="InterPro" id="IPR006638">
    <property type="entry name" value="Elp3/MiaA/NifB-like_rSAM"/>
</dbReference>
<evidence type="ECO:0000256" key="5">
    <source>
        <dbReference type="ARBA" id="ARBA00023014"/>
    </source>
</evidence>
<dbReference type="Gene3D" id="3.20.20.70">
    <property type="entry name" value="Aldolase class I"/>
    <property type="match status" value="1"/>
</dbReference>
<sequence>MDSSLSFEQGPIRPPSEAKSLLLRFSRNCPWNKCKFCPVYKRRTFGRRTLEEIKADIDAATQMREQILKLSWALGSAGKVNDQVVQKVFSNPALSDSFRNVAAWLYYGTGNVFLQDANSLLINPETLAEAVGYLRRSIPEVERITTYARSSTAAQRTVEELTLLRKAGLDRVHIGLETGYDPLLKFMKKGTTAAKQIKGGQNIKAAGMELSEYVMPGLGGKKWSKEHAVHSAQVLNQINPDFIRLRTLRVPTRVELYKDLENGAFEKLSDDEVVEEIRLFVSCLEGIESYVASDHIMNLIETVEGRLPDAKENMLEILDHYLGLPEKEKLMYRLCRRMGRCREPRDIDRYGLRGDLTAAFERVAAQGDVEDILTQMADSMV</sequence>
<dbReference type="AlphaFoldDB" id="A0A0D2GFR7"/>
<proteinExistence type="predicted"/>
<keyword evidence="3" id="KW-0479">Metal-binding</keyword>
<comment type="caution">
    <text evidence="7">The sequence shown here is derived from an EMBL/GenBank/DDBJ whole genome shotgun (WGS) entry which is preliminary data.</text>
</comment>
<feature type="domain" description="Radical SAM core" evidence="6">
    <location>
        <begin position="15"/>
        <end position="284"/>
    </location>
</feature>
<evidence type="ECO:0000256" key="4">
    <source>
        <dbReference type="ARBA" id="ARBA00023004"/>
    </source>
</evidence>
<keyword evidence="4" id="KW-0408">Iron</keyword>
<gene>
    <name evidence="7" type="ORF">X474_12800</name>
</gene>
<dbReference type="InterPro" id="IPR013785">
    <property type="entry name" value="Aldolase_TIM"/>
</dbReference>
<evidence type="ECO:0000313" key="8">
    <source>
        <dbReference type="Proteomes" id="UP000032233"/>
    </source>
</evidence>
<organism evidence="7 8">
    <name type="scientific">Dethiosulfatarculus sandiegensis</name>
    <dbReference type="NCBI Taxonomy" id="1429043"/>
    <lineage>
        <taxon>Bacteria</taxon>
        <taxon>Pseudomonadati</taxon>
        <taxon>Thermodesulfobacteriota</taxon>
        <taxon>Desulfarculia</taxon>
        <taxon>Desulfarculales</taxon>
        <taxon>Desulfarculaceae</taxon>
        <taxon>Dethiosulfatarculus</taxon>
    </lineage>
</organism>
<dbReference type="Proteomes" id="UP000032233">
    <property type="component" value="Unassembled WGS sequence"/>
</dbReference>
<keyword evidence="2" id="KW-0949">S-adenosyl-L-methionine</keyword>